<accession>A0A8C6AKC7</accession>
<proteinExistence type="predicted"/>
<reference evidence="1" key="2">
    <citation type="submission" date="2025-09" db="UniProtKB">
        <authorList>
            <consortium name="Ensembl"/>
        </authorList>
    </citation>
    <scope>IDENTIFICATION</scope>
</reference>
<dbReference type="Ensembl" id="ENSMMNT00015002382.1">
    <property type="protein sequence ID" value="ENSMMNP00015002153.1"/>
    <property type="gene ID" value="ENSMMNG00015001681.1"/>
</dbReference>
<dbReference type="AlphaFoldDB" id="A0A8C6AKC7"/>
<reference evidence="1" key="1">
    <citation type="submission" date="2025-08" db="UniProtKB">
        <authorList>
            <consortium name="Ensembl"/>
        </authorList>
    </citation>
    <scope>IDENTIFICATION</scope>
</reference>
<protein>
    <submittedName>
        <fullName evidence="1">Uncharacterized protein</fullName>
    </submittedName>
</protein>
<dbReference type="Proteomes" id="UP000694561">
    <property type="component" value="Unplaced"/>
</dbReference>
<evidence type="ECO:0000313" key="1">
    <source>
        <dbReference type="Ensembl" id="ENSMMNP00015002153.1"/>
    </source>
</evidence>
<name>A0A8C6AKC7_MONMO</name>
<evidence type="ECO:0000313" key="2">
    <source>
        <dbReference type="Proteomes" id="UP000694561"/>
    </source>
</evidence>
<sequence length="89" mass="9721">VMGNVVSLVNSMSMRSLPHLSVNFFTRSNASLNINMVPKISYKSTDNSFCRSISCREGKSISRVSVYSTKNKAPSLMETSIVINLSLGS</sequence>
<dbReference type="GeneTree" id="ENSGT00960000190647"/>
<keyword evidence="2" id="KW-1185">Reference proteome</keyword>
<organism evidence="1 2">
    <name type="scientific">Monodon monoceros</name>
    <name type="common">Narwhal</name>
    <name type="synonym">Ceratodon monodon</name>
    <dbReference type="NCBI Taxonomy" id="40151"/>
    <lineage>
        <taxon>Eukaryota</taxon>
        <taxon>Metazoa</taxon>
        <taxon>Chordata</taxon>
        <taxon>Craniata</taxon>
        <taxon>Vertebrata</taxon>
        <taxon>Euteleostomi</taxon>
        <taxon>Mammalia</taxon>
        <taxon>Eutheria</taxon>
        <taxon>Laurasiatheria</taxon>
        <taxon>Artiodactyla</taxon>
        <taxon>Whippomorpha</taxon>
        <taxon>Cetacea</taxon>
        <taxon>Odontoceti</taxon>
        <taxon>Monodontidae</taxon>
        <taxon>Monodon</taxon>
    </lineage>
</organism>